<dbReference type="InterPro" id="IPR036388">
    <property type="entry name" value="WH-like_DNA-bd_sf"/>
</dbReference>
<evidence type="ECO:0000256" key="2">
    <source>
        <dbReference type="ARBA" id="ARBA00001947"/>
    </source>
</evidence>
<evidence type="ECO:0000259" key="17">
    <source>
        <dbReference type="PROSITE" id="PS50967"/>
    </source>
</evidence>
<dbReference type="Gene3D" id="1.10.10.10">
    <property type="entry name" value="Winged helix-like DNA-binding domain superfamily/Winged helix DNA-binding domain"/>
    <property type="match status" value="1"/>
</dbReference>
<dbReference type="GO" id="GO:0005737">
    <property type="term" value="C:cytoplasm"/>
    <property type="evidence" value="ECO:0007669"/>
    <property type="project" value="TreeGrafter"/>
</dbReference>
<dbReference type="GO" id="GO:0009378">
    <property type="term" value="F:four-way junction helicase activity"/>
    <property type="evidence" value="ECO:0007669"/>
    <property type="project" value="TreeGrafter"/>
</dbReference>
<dbReference type="SUPFAM" id="SSF46785">
    <property type="entry name" value="Winged helix' DNA-binding domain"/>
    <property type="match status" value="1"/>
</dbReference>
<dbReference type="InterPro" id="IPR036390">
    <property type="entry name" value="WH_DNA-bd_sf"/>
</dbReference>
<name>A0AAN1VPY0_TETHN</name>
<keyword evidence="11" id="KW-0238">DNA-binding</keyword>
<dbReference type="GO" id="GO:0009432">
    <property type="term" value="P:SOS response"/>
    <property type="evidence" value="ECO:0007669"/>
    <property type="project" value="UniProtKB-UniRule"/>
</dbReference>
<comment type="cofactor">
    <cofactor evidence="1">
        <name>Mg(2+)</name>
        <dbReference type="ChEBI" id="CHEBI:18420"/>
    </cofactor>
</comment>
<evidence type="ECO:0000313" key="21">
    <source>
        <dbReference type="Proteomes" id="UP000002663"/>
    </source>
</evidence>
<evidence type="ECO:0000256" key="9">
    <source>
        <dbReference type="ARBA" id="ARBA00022833"/>
    </source>
</evidence>
<dbReference type="FunFam" id="3.40.50.300:FF:000296">
    <property type="entry name" value="ATP-dependent DNA helicase RecQ"/>
    <property type="match status" value="1"/>
</dbReference>
<dbReference type="CDD" id="cd17920">
    <property type="entry name" value="DEXHc_RecQ"/>
    <property type="match status" value="1"/>
</dbReference>
<evidence type="ECO:0000256" key="7">
    <source>
        <dbReference type="ARBA" id="ARBA00022801"/>
    </source>
</evidence>
<proteinExistence type="inferred from homology"/>
<feature type="domain" description="Helicase C-terminal" evidence="19">
    <location>
        <begin position="221"/>
        <end position="372"/>
    </location>
</feature>
<dbReference type="SUPFAM" id="SSF47819">
    <property type="entry name" value="HRDC-like"/>
    <property type="match status" value="1"/>
</dbReference>
<evidence type="ECO:0000313" key="20">
    <source>
        <dbReference type="EMBL" id="BAK93485.1"/>
    </source>
</evidence>
<dbReference type="NCBIfam" id="TIGR00614">
    <property type="entry name" value="recQ_fam"/>
    <property type="match status" value="1"/>
</dbReference>
<dbReference type="PROSITE" id="PS51194">
    <property type="entry name" value="HELICASE_CTER"/>
    <property type="match status" value="1"/>
</dbReference>
<keyword evidence="10" id="KW-0067">ATP-binding</keyword>
<dbReference type="Pfam" id="PF00270">
    <property type="entry name" value="DEAD"/>
    <property type="match status" value="1"/>
</dbReference>
<dbReference type="SMART" id="SM00956">
    <property type="entry name" value="RQC"/>
    <property type="match status" value="1"/>
</dbReference>
<keyword evidence="4" id="KW-0479">Metal-binding</keyword>
<organism evidence="20 21">
    <name type="scientific">Tetragenococcus halophilus (strain DSM 20338 / JCM 20259 / NCIMB 9735 / NBRC 12172)</name>
    <name type="common">Pediococcus halophilus</name>
    <dbReference type="NCBI Taxonomy" id="945021"/>
    <lineage>
        <taxon>Bacteria</taxon>
        <taxon>Bacillati</taxon>
        <taxon>Bacillota</taxon>
        <taxon>Bacilli</taxon>
        <taxon>Lactobacillales</taxon>
        <taxon>Enterococcaceae</taxon>
        <taxon>Tetragenococcus</taxon>
    </lineage>
</organism>
<dbReference type="InterPro" id="IPR014001">
    <property type="entry name" value="Helicase_ATP-bd"/>
</dbReference>
<keyword evidence="8 20" id="KW-0347">Helicase</keyword>
<accession>A0AAN1VPY0</accession>
<dbReference type="InterPro" id="IPR001650">
    <property type="entry name" value="Helicase_C-like"/>
</dbReference>
<evidence type="ECO:0000256" key="4">
    <source>
        <dbReference type="ARBA" id="ARBA00022723"/>
    </source>
</evidence>
<evidence type="ECO:0000256" key="15">
    <source>
        <dbReference type="ARBA" id="ARBA00034617"/>
    </source>
</evidence>
<dbReference type="CDD" id="cd18794">
    <property type="entry name" value="SF2_C_RecQ"/>
    <property type="match status" value="1"/>
</dbReference>
<dbReference type="SMART" id="SM00490">
    <property type="entry name" value="HELICc"/>
    <property type="match status" value="1"/>
</dbReference>
<evidence type="ECO:0000256" key="16">
    <source>
        <dbReference type="NCBIfam" id="TIGR01389"/>
    </source>
</evidence>
<dbReference type="PROSITE" id="PS51192">
    <property type="entry name" value="HELICASE_ATP_BIND_1"/>
    <property type="match status" value="1"/>
</dbReference>
<comment type="cofactor">
    <cofactor evidence="2">
        <name>Zn(2+)</name>
        <dbReference type="ChEBI" id="CHEBI:29105"/>
    </cofactor>
</comment>
<keyword evidence="14" id="KW-0413">Isomerase</keyword>
<feature type="domain" description="Helicase ATP-binding" evidence="18">
    <location>
        <begin position="33"/>
        <end position="202"/>
    </location>
</feature>
<evidence type="ECO:0000256" key="6">
    <source>
        <dbReference type="ARBA" id="ARBA00022763"/>
    </source>
</evidence>
<comment type="catalytic activity">
    <reaction evidence="15">
        <text>Couples ATP hydrolysis with the unwinding of duplex DNA by translocating in the 3'-5' direction.</text>
        <dbReference type="EC" id="5.6.2.4"/>
    </reaction>
</comment>
<dbReference type="InterPro" id="IPR027417">
    <property type="entry name" value="P-loop_NTPase"/>
</dbReference>
<dbReference type="Pfam" id="PF16124">
    <property type="entry name" value="RecQ_Zn_bind"/>
    <property type="match status" value="1"/>
</dbReference>
<dbReference type="InterPro" id="IPR002121">
    <property type="entry name" value="HRDC_dom"/>
</dbReference>
<dbReference type="KEGG" id="thl:TEH_01580"/>
<dbReference type="GO" id="GO:0046872">
    <property type="term" value="F:metal ion binding"/>
    <property type="evidence" value="ECO:0007669"/>
    <property type="project" value="UniProtKB-KW"/>
</dbReference>
<dbReference type="Pfam" id="PF00570">
    <property type="entry name" value="HRDC"/>
    <property type="match status" value="1"/>
</dbReference>
<sequence>MKEERGEKMTDLRSILAEKFGFTSFRRGQEAIIQKILNQENVLGIMPTGGGKSICYQLPALLLDGLTLVISPLISLMKDQVDSLNDMGIPATFINSSLSYLEINQRLDDTKKGRIKLLYIAPERLESEEFLRLLETVQIDLLAVDEAHCISQWGHDFRPSYLKLAQMIQSLKQLPTVVALTATATQQVAQDISQLLSIPEQNQINTGFARENLAFQVVKEQKDSYLFTYLKTNKNQSGIIYATTRKEVERLYRLLRHNDFSVGMYHGGMDKKQRAKSQEDFLFERTQVIVATNAFGMGINKSNVRFVIHAQIPGNIESYYQEAGRAGRDGLASDAILLYAPQDLQIQHFFIEQSNLTHSYQQNEYEKLRQMNQYAHTQMCLQCYILRYFGENGQKCGKCSNCLDEREAVDITLDAQKILSCVKRMEERFGKTMVARVLTASKTKQVKDWHFDRLTTYGLMKGWSQKEVVSLIDYLTAEQYLTLSKGEFPKLIVSSTGIDVLLGKQKVYRKQAAVKQLADNDELFEKLRALRLELAQEQNLPPYIIFSDKTLQELAQKKPKTPVEFLQIKGVGQNKLDKYGEQFISLLKGETV</sequence>
<dbReference type="GO" id="GO:0006310">
    <property type="term" value="P:DNA recombination"/>
    <property type="evidence" value="ECO:0007669"/>
    <property type="project" value="UniProtKB-UniRule"/>
</dbReference>
<gene>
    <name evidence="20" type="primary">recQ</name>
    <name evidence="20" type="ordered locus">TEH_01580</name>
</gene>
<dbReference type="GO" id="GO:0006260">
    <property type="term" value="P:DNA replication"/>
    <property type="evidence" value="ECO:0007669"/>
    <property type="project" value="InterPro"/>
</dbReference>
<dbReference type="GO" id="GO:0043590">
    <property type="term" value="C:bacterial nucleoid"/>
    <property type="evidence" value="ECO:0007669"/>
    <property type="project" value="TreeGrafter"/>
</dbReference>
<evidence type="ECO:0000256" key="13">
    <source>
        <dbReference type="ARBA" id="ARBA00023204"/>
    </source>
</evidence>
<keyword evidence="12" id="KW-0233">DNA recombination</keyword>
<evidence type="ECO:0000256" key="11">
    <source>
        <dbReference type="ARBA" id="ARBA00023125"/>
    </source>
</evidence>
<dbReference type="PANTHER" id="PTHR13710:SF105">
    <property type="entry name" value="ATP-DEPENDENT DNA HELICASE Q1"/>
    <property type="match status" value="1"/>
</dbReference>
<keyword evidence="9" id="KW-0862">Zinc</keyword>
<evidence type="ECO:0000256" key="10">
    <source>
        <dbReference type="ARBA" id="ARBA00022840"/>
    </source>
</evidence>
<protein>
    <recommendedName>
        <fullName evidence="16">DNA helicase RecQ</fullName>
        <ecNumber evidence="16">5.6.2.4</ecNumber>
    </recommendedName>
</protein>
<keyword evidence="7 20" id="KW-0378">Hydrolase</keyword>
<dbReference type="InterPro" id="IPR004589">
    <property type="entry name" value="DNA_helicase_ATP-dep_RecQ"/>
</dbReference>
<evidence type="ECO:0000256" key="14">
    <source>
        <dbReference type="ARBA" id="ARBA00023235"/>
    </source>
</evidence>
<dbReference type="FunFam" id="1.10.150.80:FF:000002">
    <property type="entry name" value="ATP-dependent DNA helicase RecQ"/>
    <property type="match status" value="1"/>
</dbReference>
<dbReference type="PROSITE" id="PS50967">
    <property type="entry name" value="HRDC"/>
    <property type="match status" value="1"/>
</dbReference>
<evidence type="ECO:0000259" key="19">
    <source>
        <dbReference type="PROSITE" id="PS51194"/>
    </source>
</evidence>
<dbReference type="GO" id="GO:0006281">
    <property type="term" value="P:DNA repair"/>
    <property type="evidence" value="ECO:0007669"/>
    <property type="project" value="UniProtKB-KW"/>
</dbReference>
<dbReference type="GO" id="GO:0003677">
    <property type="term" value="F:DNA binding"/>
    <property type="evidence" value="ECO:0007669"/>
    <property type="project" value="UniProtKB-KW"/>
</dbReference>
<comment type="similarity">
    <text evidence="3">Belongs to the helicase family. RecQ subfamily.</text>
</comment>
<dbReference type="PANTHER" id="PTHR13710">
    <property type="entry name" value="DNA HELICASE RECQ FAMILY MEMBER"/>
    <property type="match status" value="1"/>
</dbReference>
<feature type="domain" description="HRDC" evidence="17">
    <location>
        <begin position="517"/>
        <end position="592"/>
    </location>
</feature>
<dbReference type="Proteomes" id="UP000002663">
    <property type="component" value="Chromosome"/>
</dbReference>
<dbReference type="InterPro" id="IPR018982">
    <property type="entry name" value="RQC_domain"/>
</dbReference>
<dbReference type="GO" id="GO:0030894">
    <property type="term" value="C:replisome"/>
    <property type="evidence" value="ECO:0007669"/>
    <property type="project" value="TreeGrafter"/>
</dbReference>
<dbReference type="InterPro" id="IPR044876">
    <property type="entry name" value="HRDC_dom_sf"/>
</dbReference>
<keyword evidence="13" id="KW-0234">DNA repair</keyword>
<dbReference type="Pfam" id="PF09382">
    <property type="entry name" value="RQC"/>
    <property type="match status" value="1"/>
</dbReference>
<dbReference type="Gene3D" id="3.40.50.300">
    <property type="entry name" value="P-loop containing nucleotide triphosphate hydrolases"/>
    <property type="match status" value="2"/>
</dbReference>
<dbReference type="GO" id="GO:0016787">
    <property type="term" value="F:hydrolase activity"/>
    <property type="evidence" value="ECO:0007669"/>
    <property type="project" value="UniProtKB-KW"/>
</dbReference>
<dbReference type="AlphaFoldDB" id="A0AAN1VPY0"/>
<evidence type="ECO:0000256" key="1">
    <source>
        <dbReference type="ARBA" id="ARBA00001946"/>
    </source>
</evidence>
<dbReference type="Gene3D" id="1.10.150.80">
    <property type="entry name" value="HRDC domain"/>
    <property type="match status" value="1"/>
</dbReference>
<evidence type="ECO:0000256" key="8">
    <source>
        <dbReference type="ARBA" id="ARBA00022806"/>
    </source>
</evidence>
<dbReference type="EC" id="5.6.2.4" evidence="16"/>
<keyword evidence="5" id="KW-0547">Nucleotide-binding</keyword>
<dbReference type="EMBL" id="AP012046">
    <property type="protein sequence ID" value="BAK93485.1"/>
    <property type="molecule type" value="Genomic_DNA"/>
</dbReference>
<reference evidence="20 21" key="1">
    <citation type="submission" date="2011-01" db="EMBL/GenBank/DDBJ databases">
        <title>Whole genome sequence of Tetragenococcus halophilus NBRC 12172.</title>
        <authorList>
            <person name="Nakazawa H."/>
            <person name="Omata S."/>
            <person name="Koga C."/>
            <person name="Watanabe Y."/>
            <person name="Katano Y."/>
            <person name="Ito N."/>
            <person name="Tsukatani N."/>
            <person name="Ankai A."/>
            <person name="Oguchi A."/>
            <person name="Fukui S."/>
            <person name="Yashiro I."/>
            <person name="Kamata S."/>
            <person name="Hashimoto Y."/>
            <person name="Yamazaki J."/>
            <person name="Taguchi H."/>
            <person name="Tanaka A."/>
            <person name="Koyama T."/>
            <person name="Ichige A."/>
            <person name="Hanya Y."/>
            <person name="Tanikawa S."/>
            <person name="Yamazaki S."/>
            <person name="Fujita N."/>
        </authorList>
    </citation>
    <scope>NUCLEOTIDE SEQUENCE [LARGE SCALE GENOMIC DNA]</scope>
    <source>
        <strain evidence="21">DSM 20338 / JCM 20259 / NCIMB 9735 / NBRC 12172</strain>
    </source>
</reference>
<dbReference type="InterPro" id="IPR010997">
    <property type="entry name" value="HRDC-like_sf"/>
</dbReference>
<evidence type="ECO:0000256" key="3">
    <source>
        <dbReference type="ARBA" id="ARBA00005446"/>
    </source>
</evidence>
<dbReference type="InterPro" id="IPR011545">
    <property type="entry name" value="DEAD/DEAH_box_helicase_dom"/>
</dbReference>
<evidence type="ECO:0000256" key="12">
    <source>
        <dbReference type="ARBA" id="ARBA00023172"/>
    </source>
</evidence>
<dbReference type="GO" id="GO:0005524">
    <property type="term" value="F:ATP binding"/>
    <property type="evidence" value="ECO:0007669"/>
    <property type="project" value="UniProtKB-KW"/>
</dbReference>
<dbReference type="InterPro" id="IPR032284">
    <property type="entry name" value="RecQ_Zn-bd"/>
</dbReference>
<dbReference type="NCBIfam" id="TIGR01389">
    <property type="entry name" value="recQ"/>
    <property type="match status" value="1"/>
</dbReference>
<keyword evidence="6" id="KW-0227">DNA damage</keyword>
<dbReference type="SMART" id="SM00487">
    <property type="entry name" value="DEXDc"/>
    <property type="match status" value="1"/>
</dbReference>
<dbReference type="GO" id="GO:0043138">
    <property type="term" value="F:3'-5' DNA helicase activity"/>
    <property type="evidence" value="ECO:0007669"/>
    <property type="project" value="UniProtKB-EC"/>
</dbReference>
<dbReference type="Pfam" id="PF00271">
    <property type="entry name" value="Helicase_C"/>
    <property type="match status" value="1"/>
</dbReference>
<evidence type="ECO:0000259" key="18">
    <source>
        <dbReference type="PROSITE" id="PS51192"/>
    </source>
</evidence>
<dbReference type="SUPFAM" id="SSF52540">
    <property type="entry name" value="P-loop containing nucleoside triphosphate hydrolases"/>
    <property type="match status" value="1"/>
</dbReference>
<dbReference type="InterPro" id="IPR006293">
    <property type="entry name" value="DNA_helicase_ATP-dep_RecQ_bac"/>
</dbReference>
<dbReference type="SMART" id="SM00341">
    <property type="entry name" value="HRDC"/>
    <property type="match status" value="1"/>
</dbReference>
<evidence type="ECO:0000256" key="5">
    <source>
        <dbReference type="ARBA" id="ARBA00022741"/>
    </source>
</evidence>